<dbReference type="Proteomes" id="UP001175226">
    <property type="component" value="Unassembled WGS sequence"/>
</dbReference>
<accession>A0AA39MUV6</accession>
<protein>
    <submittedName>
        <fullName evidence="1">Uncharacterized protein</fullName>
    </submittedName>
</protein>
<dbReference type="AlphaFoldDB" id="A0AA39MUV6"/>
<evidence type="ECO:0000313" key="2">
    <source>
        <dbReference type="Proteomes" id="UP001175226"/>
    </source>
</evidence>
<comment type="caution">
    <text evidence="1">The sequence shown here is derived from an EMBL/GenBank/DDBJ whole genome shotgun (WGS) entry which is preliminary data.</text>
</comment>
<keyword evidence="2" id="KW-1185">Reference proteome</keyword>
<gene>
    <name evidence="1" type="ORF">EV421DRAFT_1900599</name>
</gene>
<organism evidence="1 2">
    <name type="scientific">Armillaria borealis</name>
    <dbReference type="NCBI Taxonomy" id="47425"/>
    <lineage>
        <taxon>Eukaryota</taxon>
        <taxon>Fungi</taxon>
        <taxon>Dikarya</taxon>
        <taxon>Basidiomycota</taxon>
        <taxon>Agaricomycotina</taxon>
        <taxon>Agaricomycetes</taxon>
        <taxon>Agaricomycetidae</taxon>
        <taxon>Agaricales</taxon>
        <taxon>Marasmiineae</taxon>
        <taxon>Physalacriaceae</taxon>
        <taxon>Armillaria</taxon>
    </lineage>
</organism>
<reference evidence="1" key="1">
    <citation type="submission" date="2023-06" db="EMBL/GenBank/DDBJ databases">
        <authorList>
            <consortium name="Lawrence Berkeley National Laboratory"/>
            <person name="Ahrendt S."/>
            <person name="Sahu N."/>
            <person name="Indic B."/>
            <person name="Wong-Bajracharya J."/>
            <person name="Merenyi Z."/>
            <person name="Ke H.-M."/>
            <person name="Monk M."/>
            <person name="Kocsube S."/>
            <person name="Drula E."/>
            <person name="Lipzen A."/>
            <person name="Balint B."/>
            <person name="Henrissat B."/>
            <person name="Andreopoulos B."/>
            <person name="Martin F.M."/>
            <person name="Harder C.B."/>
            <person name="Rigling D."/>
            <person name="Ford K.L."/>
            <person name="Foster G.D."/>
            <person name="Pangilinan J."/>
            <person name="Papanicolaou A."/>
            <person name="Barry K."/>
            <person name="LaButti K."/>
            <person name="Viragh M."/>
            <person name="Koriabine M."/>
            <person name="Yan M."/>
            <person name="Riley R."/>
            <person name="Champramary S."/>
            <person name="Plett K.L."/>
            <person name="Tsai I.J."/>
            <person name="Slot J."/>
            <person name="Sipos G."/>
            <person name="Plett J."/>
            <person name="Nagy L.G."/>
            <person name="Grigoriev I.V."/>
        </authorList>
    </citation>
    <scope>NUCLEOTIDE SEQUENCE</scope>
    <source>
        <strain evidence="1">FPL87.14</strain>
    </source>
</reference>
<proteinExistence type="predicted"/>
<name>A0AA39MUV6_9AGAR</name>
<sequence>MLASIKYHQFTTPLGHTNCEVLTAEWDAAEAKYEEAVSKHEKWKAMKAKEAWAEALRLKEVARSAKLEALRQQALEKKWLRLEAEEKEQLWLEDEEKQWRLKQKELVEAMAKKVLDDLVKAKEKEDEDNEKLLAAAGFVPSSEEGDSESDPTDLKAVATAELRKRHKIAEGKKKVGSAETRKHISGAVYTGNECCGKCQTDKATCFVHGRVRTCQRCHIKKVQCTFNKGDDNGSSMESTSVLEILQDISARLACLEDKMEEDL</sequence>
<evidence type="ECO:0000313" key="1">
    <source>
        <dbReference type="EMBL" id="KAK0447946.1"/>
    </source>
</evidence>
<dbReference type="EMBL" id="JAUEPT010000010">
    <property type="protein sequence ID" value="KAK0447946.1"/>
    <property type="molecule type" value="Genomic_DNA"/>
</dbReference>